<dbReference type="InterPro" id="IPR050639">
    <property type="entry name" value="SSR_resolvase"/>
</dbReference>
<dbReference type="EMBL" id="MHHR01000002">
    <property type="protein sequence ID" value="OGY35242.1"/>
    <property type="molecule type" value="Genomic_DNA"/>
</dbReference>
<dbReference type="PROSITE" id="PS51737">
    <property type="entry name" value="RECOMBINASE_DNA_BIND"/>
    <property type="match status" value="1"/>
</dbReference>
<dbReference type="Gene3D" id="3.90.1750.20">
    <property type="entry name" value="Putative Large Serine Recombinase, Chain B, Domain 2"/>
    <property type="match status" value="1"/>
</dbReference>
<feature type="domain" description="Resolvase/invertase-type recombinase catalytic" evidence="1">
    <location>
        <begin position="5"/>
        <end position="152"/>
    </location>
</feature>
<comment type="caution">
    <text evidence="3">The sequence shown here is derived from an EMBL/GenBank/DDBJ whole genome shotgun (WGS) entry which is preliminary data.</text>
</comment>
<dbReference type="InterPro" id="IPR011109">
    <property type="entry name" value="DNA_bind_recombinase_dom"/>
</dbReference>
<reference evidence="3 4" key="1">
    <citation type="journal article" date="2016" name="Nat. Commun.">
        <title>Thousands of microbial genomes shed light on interconnected biogeochemical processes in an aquifer system.</title>
        <authorList>
            <person name="Anantharaman K."/>
            <person name="Brown C.T."/>
            <person name="Hug L.A."/>
            <person name="Sharon I."/>
            <person name="Castelle C.J."/>
            <person name="Probst A.J."/>
            <person name="Thomas B.C."/>
            <person name="Singh A."/>
            <person name="Wilkins M.J."/>
            <person name="Karaoz U."/>
            <person name="Brodie E.L."/>
            <person name="Williams K.H."/>
            <person name="Hubbard S.S."/>
            <person name="Banfield J.F."/>
        </authorList>
    </citation>
    <scope>NUCLEOTIDE SEQUENCE [LARGE SCALE GENOMIC DNA]</scope>
</reference>
<evidence type="ECO:0000313" key="3">
    <source>
        <dbReference type="EMBL" id="OGY35242.1"/>
    </source>
</evidence>
<name>A0A1G1X5D9_9BACT</name>
<dbReference type="GO" id="GO:0003677">
    <property type="term" value="F:DNA binding"/>
    <property type="evidence" value="ECO:0007669"/>
    <property type="project" value="InterPro"/>
</dbReference>
<dbReference type="Pfam" id="PF13408">
    <property type="entry name" value="Zn_ribbon_recom"/>
    <property type="match status" value="1"/>
</dbReference>
<dbReference type="InterPro" id="IPR006119">
    <property type="entry name" value="Resolv_N"/>
</dbReference>
<protein>
    <recommendedName>
        <fullName evidence="5">Recombinase domain-containing protein</fullName>
    </recommendedName>
</protein>
<dbReference type="PROSITE" id="PS51736">
    <property type="entry name" value="RECOMBINASES_3"/>
    <property type="match status" value="1"/>
</dbReference>
<organism evidence="3 4">
    <name type="scientific">Candidatus Andersenbacteria bacterium RIFCSPHIGHO2_12_FULL_45_11</name>
    <dbReference type="NCBI Taxonomy" id="1797281"/>
    <lineage>
        <taxon>Bacteria</taxon>
        <taxon>Candidatus Anderseniibacteriota</taxon>
    </lineage>
</organism>
<dbReference type="SUPFAM" id="SSF53041">
    <property type="entry name" value="Resolvase-like"/>
    <property type="match status" value="1"/>
</dbReference>
<evidence type="ECO:0000259" key="1">
    <source>
        <dbReference type="PROSITE" id="PS51736"/>
    </source>
</evidence>
<sequence>METIKFCLYARKSTERDELQALSIDSQVKEMLDLAKRDGITVTEIYKESHSAKDSGQRPVFSQLIADIRSSKFGGILTWAPDRLSRNAGDLGSLVDLMDQKKLEEIRTHGQVFHNSPNEKFLLMILCSQAKLENDNRGLNVKRGLRAKCEMGYRPGLTPLGYVNDKFAKKGQKAVTIDSERAPFVKEMFERVAYQGYSGHKILYWLNHETNFTTRSGKRISLSTIYLMLRDTYYYGKFEYPRGSGMHYDVNHESIITKELFDLVQENITVISKTRPGTKEFDFTKMMQCGSCSSSITAEERFKKINDGTINRYVYYHCSKAKRVPCEEPYIREENLLEQLLKLMDTMNINEMCVHEKLAKEIERYQKFAVGVLNMDTTTIDAPKVDIRSYAKYVLKEGSRDEKRDVLSCLRTKLLLTNQTISLEEGIKVCP</sequence>
<evidence type="ECO:0000259" key="2">
    <source>
        <dbReference type="PROSITE" id="PS51737"/>
    </source>
</evidence>
<evidence type="ECO:0000313" key="4">
    <source>
        <dbReference type="Proteomes" id="UP000177528"/>
    </source>
</evidence>
<dbReference type="InterPro" id="IPR038109">
    <property type="entry name" value="DNA_bind_recomb_sf"/>
</dbReference>
<dbReference type="CDD" id="cd00338">
    <property type="entry name" value="Ser_Recombinase"/>
    <property type="match status" value="1"/>
</dbReference>
<dbReference type="Pfam" id="PF00239">
    <property type="entry name" value="Resolvase"/>
    <property type="match status" value="1"/>
</dbReference>
<dbReference type="InterPro" id="IPR025827">
    <property type="entry name" value="Zn_ribbon_recom_dom"/>
</dbReference>
<dbReference type="PANTHER" id="PTHR30461">
    <property type="entry name" value="DNA-INVERTASE FROM LAMBDOID PROPHAGE"/>
    <property type="match status" value="1"/>
</dbReference>
<feature type="domain" description="Recombinase" evidence="2">
    <location>
        <begin position="159"/>
        <end position="274"/>
    </location>
</feature>
<dbReference type="SMART" id="SM00857">
    <property type="entry name" value="Resolvase"/>
    <property type="match status" value="1"/>
</dbReference>
<dbReference type="Proteomes" id="UP000177528">
    <property type="component" value="Unassembled WGS sequence"/>
</dbReference>
<dbReference type="Pfam" id="PF07508">
    <property type="entry name" value="Recombinase"/>
    <property type="match status" value="1"/>
</dbReference>
<proteinExistence type="predicted"/>
<dbReference type="Gene3D" id="3.40.50.1390">
    <property type="entry name" value="Resolvase, N-terminal catalytic domain"/>
    <property type="match status" value="1"/>
</dbReference>
<evidence type="ECO:0008006" key="5">
    <source>
        <dbReference type="Google" id="ProtNLM"/>
    </source>
</evidence>
<gene>
    <name evidence="3" type="ORF">A3D99_01045</name>
</gene>
<dbReference type="PANTHER" id="PTHR30461:SF23">
    <property type="entry name" value="DNA RECOMBINASE-RELATED"/>
    <property type="match status" value="1"/>
</dbReference>
<dbReference type="GO" id="GO:0000150">
    <property type="term" value="F:DNA strand exchange activity"/>
    <property type="evidence" value="ECO:0007669"/>
    <property type="project" value="InterPro"/>
</dbReference>
<dbReference type="AlphaFoldDB" id="A0A1G1X5D9"/>
<accession>A0A1G1X5D9</accession>
<dbReference type="InterPro" id="IPR036162">
    <property type="entry name" value="Resolvase-like_N_sf"/>
</dbReference>